<dbReference type="PANTHER" id="PTHR12302">
    <property type="entry name" value="EBNA2 BINDING PROTEIN P100"/>
    <property type="match status" value="1"/>
</dbReference>
<evidence type="ECO:0000259" key="5">
    <source>
        <dbReference type="PROSITE" id="PS50830"/>
    </source>
</evidence>
<keyword evidence="4" id="KW-0732">Signal</keyword>
<evidence type="ECO:0000313" key="7">
    <source>
        <dbReference type="Proteomes" id="UP000460715"/>
    </source>
</evidence>
<dbReference type="SMART" id="SM00318">
    <property type="entry name" value="SNc"/>
    <property type="match status" value="1"/>
</dbReference>
<keyword evidence="2" id="KW-0255">Endonuclease</keyword>
<dbReference type="OrthoDB" id="9805504at2"/>
<organism evidence="6 7">
    <name type="scientific">Teichococcus coralli</name>
    <dbReference type="NCBI Taxonomy" id="2545983"/>
    <lineage>
        <taxon>Bacteria</taxon>
        <taxon>Pseudomonadati</taxon>
        <taxon>Pseudomonadota</taxon>
        <taxon>Alphaproteobacteria</taxon>
        <taxon>Acetobacterales</taxon>
        <taxon>Roseomonadaceae</taxon>
        <taxon>Roseomonas</taxon>
    </lineage>
</organism>
<dbReference type="Proteomes" id="UP000460715">
    <property type="component" value="Unassembled WGS sequence"/>
</dbReference>
<sequence>MLAPLLLALSLFVHPALAAELRGLVVGVHDGDTLTLLTPEKRQVKVRLAEIDTPESRQPYGTRARQALADLAFRQEARVVVVDTDRYGRTVGRVFVGQTDVNAALVRQGAAWVYRQYAHDPALLVLEQAARDDRRGLWALPEAERVPPWEWRRQRRHR</sequence>
<keyword evidence="7" id="KW-1185">Reference proteome</keyword>
<dbReference type="InterPro" id="IPR002071">
    <property type="entry name" value="Thermonucl_AS"/>
</dbReference>
<dbReference type="GO" id="GO:0016787">
    <property type="term" value="F:hydrolase activity"/>
    <property type="evidence" value="ECO:0007669"/>
    <property type="project" value="UniProtKB-KW"/>
</dbReference>
<dbReference type="GO" id="GO:0004519">
    <property type="term" value="F:endonuclease activity"/>
    <property type="evidence" value="ECO:0007669"/>
    <property type="project" value="UniProtKB-KW"/>
</dbReference>
<gene>
    <name evidence="6" type="ORF">E0493_19950</name>
</gene>
<proteinExistence type="predicted"/>
<name>A0A845BHK7_9PROT</name>
<keyword evidence="3" id="KW-0378">Hydrolase</keyword>
<dbReference type="PROSITE" id="PS50830">
    <property type="entry name" value="TNASE_3"/>
    <property type="match status" value="1"/>
</dbReference>
<dbReference type="SUPFAM" id="SSF50199">
    <property type="entry name" value="Staphylococcal nuclease"/>
    <property type="match status" value="1"/>
</dbReference>
<feature type="domain" description="TNase-like" evidence="5">
    <location>
        <begin position="19"/>
        <end position="140"/>
    </location>
</feature>
<dbReference type="EMBL" id="SNVJ01000024">
    <property type="protein sequence ID" value="MXP65626.1"/>
    <property type="molecule type" value="Genomic_DNA"/>
</dbReference>
<dbReference type="Pfam" id="PF00565">
    <property type="entry name" value="SNase"/>
    <property type="match status" value="1"/>
</dbReference>
<evidence type="ECO:0000256" key="3">
    <source>
        <dbReference type="ARBA" id="ARBA00022801"/>
    </source>
</evidence>
<evidence type="ECO:0000256" key="1">
    <source>
        <dbReference type="ARBA" id="ARBA00022722"/>
    </source>
</evidence>
<dbReference type="PROSITE" id="PS01284">
    <property type="entry name" value="TNASE_2"/>
    <property type="match status" value="1"/>
</dbReference>
<feature type="signal peptide" evidence="4">
    <location>
        <begin position="1"/>
        <end position="18"/>
    </location>
</feature>
<evidence type="ECO:0000256" key="4">
    <source>
        <dbReference type="SAM" id="SignalP"/>
    </source>
</evidence>
<dbReference type="AlphaFoldDB" id="A0A845BHK7"/>
<keyword evidence="1" id="KW-0540">Nuclease</keyword>
<evidence type="ECO:0000256" key="2">
    <source>
        <dbReference type="ARBA" id="ARBA00022759"/>
    </source>
</evidence>
<dbReference type="Gene3D" id="2.40.50.90">
    <property type="match status" value="1"/>
</dbReference>
<dbReference type="PANTHER" id="PTHR12302:SF3">
    <property type="entry name" value="SERINE_THREONINE-PROTEIN KINASE 31"/>
    <property type="match status" value="1"/>
</dbReference>
<feature type="chain" id="PRO_5033050550" evidence="4">
    <location>
        <begin position="19"/>
        <end position="158"/>
    </location>
</feature>
<accession>A0A845BHK7</accession>
<evidence type="ECO:0000313" key="6">
    <source>
        <dbReference type="EMBL" id="MXP65626.1"/>
    </source>
</evidence>
<dbReference type="GO" id="GO:0003676">
    <property type="term" value="F:nucleic acid binding"/>
    <property type="evidence" value="ECO:0007669"/>
    <property type="project" value="InterPro"/>
</dbReference>
<dbReference type="InterPro" id="IPR016071">
    <property type="entry name" value="Staphylococal_nuclease_OB-fold"/>
</dbReference>
<reference evidence="6 7" key="1">
    <citation type="submission" date="2019-03" db="EMBL/GenBank/DDBJ databases">
        <title>Roseomonas sp. a novel Roseomonas species isolated from Sea whip Gorgonian.</title>
        <authorList>
            <person name="Li F."/>
            <person name="Pan X."/>
            <person name="Huang S."/>
            <person name="Li Z."/>
            <person name="Meng B."/>
        </authorList>
    </citation>
    <scope>NUCLEOTIDE SEQUENCE [LARGE SCALE GENOMIC DNA]</scope>
    <source>
        <strain evidence="6 7">M0104</strain>
    </source>
</reference>
<dbReference type="InterPro" id="IPR035437">
    <property type="entry name" value="SNase_OB-fold_sf"/>
</dbReference>
<dbReference type="PROSITE" id="PS01123">
    <property type="entry name" value="TNASE_1"/>
    <property type="match status" value="1"/>
</dbReference>
<protein>
    <submittedName>
        <fullName evidence="6">Micrococcal nuclease</fullName>
    </submittedName>
</protein>
<comment type="caution">
    <text evidence="6">The sequence shown here is derived from an EMBL/GenBank/DDBJ whole genome shotgun (WGS) entry which is preliminary data.</text>
</comment>